<gene>
    <name evidence="2" type="ORF">PMKS-000912</name>
</gene>
<feature type="region of interest" description="Disordered" evidence="1">
    <location>
        <begin position="51"/>
        <end position="72"/>
    </location>
</feature>
<reference evidence="2 3" key="1">
    <citation type="submission" date="2016-08" db="EMBL/GenBank/DDBJ databases">
        <title>Whole genome shotgun sequence of Pichia membranifaciens KS47-1.</title>
        <authorList>
            <person name="Konishi M."/>
            <person name="Ishida M."/>
            <person name="Arakawa T."/>
            <person name="Kato Y."/>
            <person name="Horiuchi J."/>
        </authorList>
    </citation>
    <scope>NUCLEOTIDE SEQUENCE [LARGE SCALE GENOMIC DNA]</scope>
    <source>
        <strain evidence="2 3">KS47-1</strain>
    </source>
</reference>
<keyword evidence="3" id="KW-1185">Reference proteome</keyword>
<proteinExistence type="predicted"/>
<evidence type="ECO:0000313" key="3">
    <source>
        <dbReference type="Proteomes" id="UP000186136"/>
    </source>
</evidence>
<name>A0A1Q2YD30_9ASCO</name>
<sequence>MCFGFVDADGGGQWTNVCRGRSVAAGVDASVQPRVFVSVCCCAGAATGAAPAGAAANSGVSSVGSIAGVRPG</sequence>
<accession>A0A1Q2YD30</accession>
<dbReference type="AlphaFoldDB" id="A0A1Q2YD30"/>
<evidence type="ECO:0000313" key="2">
    <source>
        <dbReference type="EMBL" id="GAV27444.1"/>
    </source>
</evidence>
<protein>
    <submittedName>
        <fullName evidence="2">Uncharacterized protein</fullName>
    </submittedName>
</protein>
<evidence type="ECO:0000256" key="1">
    <source>
        <dbReference type="SAM" id="MobiDB-lite"/>
    </source>
</evidence>
<dbReference type="Proteomes" id="UP000186136">
    <property type="component" value="Unassembled WGS sequence"/>
</dbReference>
<comment type="caution">
    <text evidence="2">The sequence shown here is derived from an EMBL/GenBank/DDBJ whole genome shotgun (WGS) entry which is preliminary data.</text>
</comment>
<dbReference type="EMBL" id="BDGI01000034">
    <property type="protein sequence ID" value="GAV27444.1"/>
    <property type="molecule type" value="Genomic_DNA"/>
</dbReference>
<organism evidence="2 3">
    <name type="scientific">Pichia membranifaciens</name>
    <dbReference type="NCBI Taxonomy" id="4926"/>
    <lineage>
        <taxon>Eukaryota</taxon>
        <taxon>Fungi</taxon>
        <taxon>Dikarya</taxon>
        <taxon>Ascomycota</taxon>
        <taxon>Saccharomycotina</taxon>
        <taxon>Pichiomycetes</taxon>
        <taxon>Pichiales</taxon>
        <taxon>Pichiaceae</taxon>
        <taxon>Pichia</taxon>
    </lineage>
</organism>